<protein>
    <submittedName>
        <fullName evidence="3">AsmA family protein</fullName>
    </submittedName>
</protein>
<feature type="compositionally biased region" description="Low complexity" evidence="1">
    <location>
        <begin position="1235"/>
        <end position="1278"/>
    </location>
</feature>
<accession>A0ABT5J7G2</accession>
<feature type="domain" description="AsmA" evidence="2">
    <location>
        <begin position="847"/>
        <end position="989"/>
    </location>
</feature>
<name>A0ABT5J7G2_RHOTP</name>
<comment type="caution">
    <text evidence="3">The sequence shown here is derived from an EMBL/GenBank/DDBJ whole genome shotgun (WGS) entry which is preliminary data.</text>
</comment>
<dbReference type="PANTHER" id="PTHR30441">
    <property type="entry name" value="DUF748 DOMAIN-CONTAINING PROTEIN"/>
    <property type="match status" value="1"/>
</dbReference>
<sequence length="1300" mass="132616">MQTTLLGLAVAMILALLAALVGPHFVDWDGFRETFEAEATRAVGTPVAISGPIDVRLLPTPSLDLKGVALAAGGARMSARAMRVELALGPLMRGEWRVAELTLDAPQLDLSLDASGRIRGAALPSGFDPDMLSIERLVVENGRAVLADPASGSNVTLDDVTFKGDLRSLAGPLRGEGAFVTGGHLYGVRLGAGRAGSDGGVRLRLAVDPLDRPLAIEADGTLWLAGTTPRFEGALTLARPAGTGLGPGRAVAHEPWRLTGRVEATPARVKLGQAELQYGPEDRAVRLGGAADLVLGRFPRADLVVTGRHVDLDRGAGAPAAARAPLDALQSAVHDLVAALKPPVPVKAAVEIDSLVAGGTTLQNLKGTVTAAAEGVTLDGVELRLPGLTHVRLGGSLKAAGPDLAFAGPVSLDSSDPRALLAWIDPRADAHTDAAKPLGLLRAKGDVSLERDRVAVAALSLELDRKAVEGRFAYTRAAPGRPSQVEADLRAGEVDLESTAALIGSLLGGTRVEWPGGATVALAAGKVVWGPLAADRVEARVGYGKDGLTIERLAVGDLRGATIAGSGRIDTSIVSPQGAVTLELKAPRSDALVALIGEVAPEQAAGLKRYAAALGAAELRARFDVAPALHDPAAPRATRSTANLTVDGRIGTIRLALSATATGDPADPLKAQVRADGTVEARESAALAALTGLDRLVALDGRPATVSFAGGGRLDGALEGKLDAASGGLWITAAGQGRRDPDGVSGRADVTLTATDARLLAPPGSGPLPLSLHSRVAVSGPDVRFDDLAGRLAGAAVKGHLAVRLAEPRAVTGRIETTDLDLPPVLAALTGATRRPAAAGRDAAAAVAWSAEPFGRPGFADLFGRVEIAAGRATLLPGLSARDLKTVLRLDGFSLAIEGAQAQLADGTLSLDAEIRQVPMGLSLRTRLALAGAEIAALLPATGKAPPADGRLSLSAELDGTGLSPAALVGALHGTGAVTVEDVRLSGLDPKAVDAGIKAVERGLPLERLAGWLGPALEGGRLSVGKAGGALSVVDGRVRLGPMETAADGTDVALTAGFDLAADALDARFTLTGPARDDAPGGRRPELGVALRGPWAAPKRSVDTTALVTWVTLRSVEQEAKRVEMAEREAKRREAVAAAERARLDKERQERAERERLAREAAARETAAREAAAREAAARETAAREAAAREAAARPVVRPEPDPVPTASTPAGPAASAGPPRGADPAPALPPPIEIRPQPVRPAGQASAAAAAVAGQGSGAGQAQAAPGQVAPRPARPATTPPPQEAPSPVRSLLQLFNLQ</sequence>
<feature type="region of interest" description="Disordered" evidence="1">
    <location>
        <begin position="1139"/>
        <end position="1300"/>
    </location>
</feature>
<evidence type="ECO:0000313" key="4">
    <source>
        <dbReference type="Proteomes" id="UP001165652"/>
    </source>
</evidence>
<dbReference type="InterPro" id="IPR007844">
    <property type="entry name" value="AsmA"/>
</dbReference>
<organism evidence="3 4">
    <name type="scientific">Rhodoplanes tepidamans</name>
    <name type="common">Rhodoplanes cryptolactis</name>
    <dbReference type="NCBI Taxonomy" id="200616"/>
    <lineage>
        <taxon>Bacteria</taxon>
        <taxon>Pseudomonadati</taxon>
        <taxon>Pseudomonadota</taxon>
        <taxon>Alphaproteobacteria</taxon>
        <taxon>Hyphomicrobiales</taxon>
        <taxon>Nitrobacteraceae</taxon>
        <taxon>Rhodoplanes</taxon>
    </lineage>
</organism>
<feature type="compositionally biased region" description="Low complexity" evidence="1">
    <location>
        <begin position="1205"/>
        <end position="1226"/>
    </location>
</feature>
<proteinExistence type="predicted"/>
<dbReference type="PANTHER" id="PTHR30441:SF4">
    <property type="entry name" value="PROTEIN ASMA"/>
    <property type="match status" value="1"/>
</dbReference>
<reference evidence="3" key="1">
    <citation type="journal article" date="2023" name="Microbiol Resour">
        <title>Genome Sequences of Rhodoplanes serenus and Two Thermotolerant Strains, Rhodoplanes tepidamans and 'Rhodoplanes cryptolactis,' Further Refine the Genus.</title>
        <authorList>
            <person name="Rayyan A.A."/>
            <person name="Kyndt J.A."/>
        </authorList>
    </citation>
    <scope>NUCLEOTIDE SEQUENCE</scope>
    <source>
        <strain evidence="3">DSM 9987</strain>
    </source>
</reference>
<dbReference type="Proteomes" id="UP001165652">
    <property type="component" value="Unassembled WGS sequence"/>
</dbReference>
<feature type="domain" description="AsmA" evidence="2">
    <location>
        <begin position="11"/>
        <end position="117"/>
    </location>
</feature>
<gene>
    <name evidence="3" type="ORF">PQJ73_07870</name>
</gene>
<evidence type="ECO:0000259" key="2">
    <source>
        <dbReference type="Pfam" id="PF05170"/>
    </source>
</evidence>
<dbReference type="Pfam" id="PF05170">
    <property type="entry name" value="AsmA"/>
    <property type="match status" value="2"/>
</dbReference>
<dbReference type="InterPro" id="IPR052894">
    <property type="entry name" value="AsmA-related"/>
</dbReference>
<feature type="compositionally biased region" description="Basic and acidic residues" evidence="1">
    <location>
        <begin position="1139"/>
        <end position="1201"/>
    </location>
</feature>
<dbReference type="EMBL" id="JAQQLI010000008">
    <property type="protein sequence ID" value="MDC7785596.1"/>
    <property type="molecule type" value="Genomic_DNA"/>
</dbReference>
<evidence type="ECO:0000256" key="1">
    <source>
        <dbReference type="SAM" id="MobiDB-lite"/>
    </source>
</evidence>
<evidence type="ECO:0000313" key="3">
    <source>
        <dbReference type="EMBL" id="MDC7785596.1"/>
    </source>
</evidence>
<keyword evidence="4" id="KW-1185">Reference proteome</keyword>
<reference evidence="3" key="2">
    <citation type="submission" date="2023-02" db="EMBL/GenBank/DDBJ databases">
        <authorList>
            <person name="Rayyan A."/>
            <person name="Meyer T."/>
            <person name="Kyndt J.A."/>
        </authorList>
    </citation>
    <scope>NUCLEOTIDE SEQUENCE</scope>
    <source>
        <strain evidence="3">DSM 9987</strain>
    </source>
</reference>
<dbReference type="RefSeq" id="WP_272776434.1">
    <property type="nucleotide sequence ID" value="NZ_JAQQLI010000008.1"/>
</dbReference>